<dbReference type="Pfam" id="PF03852">
    <property type="entry name" value="Vsr"/>
    <property type="match status" value="1"/>
</dbReference>
<dbReference type="GO" id="GO:0016787">
    <property type="term" value="F:hydrolase activity"/>
    <property type="evidence" value="ECO:0007669"/>
    <property type="project" value="UniProtKB-KW"/>
</dbReference>
<dbReference type="EC" id="3.1.-.-" evidence="6"/>
<evidence type="ECO:0000256" key="6">
    <source>
        <dbReference type="PIRNR" id="PIRNR018267"/>
    </source>
</evidence>
<keyword evidence="2 6" id="KW-0255">Endonuclease</keyword>
<dbReference type="SUPFAM" id="SSF52980">
    <property type="entry name" value="Restriction endonuclease-like"/>
    <property type="match status" value="1"/>
</dbReference>
<evidence type="ECO:0000256" key="5">
    <source>
        <dbReference type="ARBA" id="ARBA00023204"/>
    </source>
</evidence>
<dbReference type="RefSeq" id="WP_082157816.1">
    <property type="nucleotide sequence ID" value="NZ_JYLB01000002.1"/>
</dbReference>
<evidence type="ECO:0000256" key="3">
    <source>
        <dbReference type="ARBA" id="ARBA00022763"/>
    </source>
</evidence>
<comment type="function">
    <text evidence="6">May nick specific sequences that contain T:G mispairs resulting from m5C-deamination.</text>
</comment>
<dbReference type="InterPro" id="IPR004603">
    <property type="entry name" value="DNA_mismatch_endonuc_vsr"/>
</dbReference>
<name>A0A7V7P5Y2_9PSED</name>
<protein>
    <recommendedName>
        <fullName evidence="6">Very short patch repair endonuclease</fullName>
        <ecNumber evidence="6">3.1.-.-</ecNumber>
    </recommendedName>
</protein>
<accession>A0A7V7P5Y2</accession>
<dbReference type="Gene3D" id="3.40.960.10">
    <property type="entry name" value="VSR Endonuclease"/>
    <property type="match status" value="1"/>
</dbReference>
<dbReference type="EMBL" id="VZPO01000003">
    <property type="protein sequence ID" value="KAB0506061.1"/>
    <property type="molecule type" value="Genomic_DNA"/>
</dbReference>
<evidence type="ECO:0000256" key="2">
    <source>
        <dbReference type="ARBA" id="ARBA00022759"/>
    </source>
</evidence>
<dbReference type="GO" id="GO:0004519">
    <property type="term" value="F:endonuclease activity"/>
    <property type="evidence" value="ECO:0007669"/>
    <property type="project" value="UniProtKB-KW"/>
</dbReference>
<evidence type="ECO:0000256" key="1">
    <source>
        <dbReference type="ARBA" id="ARBA00022722"/>
    </source>
</evidence>
<keyword evidence="1 6" id="KW-0540">Nuclease</keyword>
<dbReference type="PIRSF" id="PIRSF018267">
    <property type="entry name" value="VSR_endonuc"/>
    <property type="match status" value="1"/>
</dbReference>
<dbReference type="GO" id="GO:0006298">
    <property type="term" value="P:mismatch repair"/>
    <property type="evidence" value="ECO:0007669"/>
    <property type="project" value="UniProtKB-UniRule"/>
</dbReference>
<evidence type="ECO:0000313" key="7">
    <source>
        <dbReference type="EMBL" id="KAB0506061.1"/>
    </source>
</evidence>
<evidence type="ECO:0000256" key="4">
    <source>
        <dbReference type="ARBA" id="ARBA00022801"/>
    </source>
</evidence>
<reference evidence="7 8" key="1">
    <citation type="submission" date="2019-09" db="EMBL/GenBank/DDBJ databases">
        <title>Draft genome sequences of 48 bacterial type strains from the CCUG.</title>
        <authorList>
            <person name="Tunovic T."/>
            <person name="Pineiro-Iglesias B."/>
            <person name="Unosson C."/>
            <person name="Inganas E."/>
            <person name="Ohlen M."/>
            <person name="Cardew S."/>
            <person name="Jensie-Markopoulos S."/>
            <person name="Salva-Serra F."/>
            <person name="Jaen-Luchoro D."/>
            <person name="Karlsson R."/>
            <person name="Svensson-Stadler L."/>
            <person name="Chun J."/>
            <person name="Moore E."/>
        </authorList>
    </citation>
    <scope>NUCLEOTIDE SEQUENCE [LARGE SCALE GENOMIC DNA]</scope>
    <source>
        <strain evidence="7 8">CCUG 51522</strain>
    </source>
</reference>
<keyword evidence="4 6" id="KW-0378">Hydrolase</keyword>
<organism evidence="7 8">
    <name type="scientific">Pseudomonas lini</name>
    <dbReference type="NCBI Taxonomy" id="163011"/>
    <lineage>
        <taxon>Bacteria</taxon>
        <taxon>Pseudomonadati</taxon>
        <taxon>Pseudomonadota</taxon>
        <taxon>Gammaproteobacteria</taxon>
        <taxon>Pseudomonadales</taxon>
        <taxon>Pseudomonadaceae</taxon>
        <taxon>Pseudomonas</taxon>
    </lineage>
</organism>
<sequence length="151" mass="18101">MDIVSKEVRSRMMAAIRGSNTSPEMKVRKLLHRHGFRYRLHSQELPGRPDVVLPRYNVCIFIHGCFWHRHPGCRYATSPRTREEFWRLKFDQNVKRDLRNKTELLQLGWRVFELWECGIRGPEAEMNWLLEAVPDCNQKYVSWPDFPVMDT</sequence>
<dbReference type="CDD" id="cd00221">
    <property type="entry name" value="Vsr"/>
    <property type="match status" value="1"/>
</dbReference>
<keyword evidence="3 6" id="KW-0227">DNA damage</keyword>
<comment type="caution">
    <text evidence="7">The sequence shown here is derived from an EMBL/GenBank/DDBJ whole genome shotgun (WGS) entry which is preliminary data.</text>
</comment>
<dbReference type="AlphaFoldDB" id="A0A7V7P5Y2"/>
<dbReference type="NCBIfam" id="TIGR00632">
    <property type="entry name" value="vsr"/>
    <property type="match status" value="1"/>
</dbReference>
<evidence type="ECO:0000313" key="8">
    <source>
        <dbReference type="Proteomes" id="UP000434925"/>
    </source>
</evidence>
<proteinExistence type="inferred from homology"/>
<comment type="similarity">
    <text evidence="6">Belongs to the vsr family.</text>
</comment>
<dbReference type="InterPro" id="IPR011335">
    <property type="entry name" value="Restrct_endonuc-II-like"/>
</dbReference>
<dbReference type="Proteomes" id="UP000434925">
    <property type="component" value="Unassembled WGS sequence"/>
</dbReference>
<keyword evidence="5 6" id="KW-0234">DNA repair</keyword>
<gene>
    <name evidence="7" type="primary">vsr</name>
    <name evidence="7" type="ORF">F7R14_08125</name>
</gene>